<gene>
    <name evidence="5" type="ORF">EV666_10473</name>
</gene>
<evidence type="ECO:0000259" key="4">
    <source>
        <dbReference type="Pfam" id="PF04586"/>
    </source>
</evidence>
<dbReference type="EMBL" id="SLWL01000004">
    <property type="protein sequence ID" value="TCO14121.1"/>
    <property type="molecule type" value="Genomic_DNA"/>
</dbReference>
<evidence type="ECO:0000313" key="6">
    <source>
        <dbReference type="Proteomes" id="UP000294881"/>
    </source>
</evidence>
<accession>A0A4R2GTZ4</accession>
<evidence type="ECO:0000256" key="1">
    <source>
        <dbReference type="ARBA" id="ARBA00022612"/>
    </source>
</evidence>
<dbReference type="GO" id="GO:0006508">
    <property type="term" value="P:proteolysis"/>
    <property type="evidence" value="ECO:0007669"/>
    <property type="project" value="UniProtKB-KW"/>
</dbReference>
<evidence type="ECO:0000256" key="2">
    <source>
        <dbReference type="ARBA" id="ARBA00022670"/>
    </source>
</evidence>
<dbReference type="AlphaFoldDB" id="A0A4R2GTZ4"/>
<proteinExistence type="predicted"/>
<evidence type="ECO:0000256" key="3">
    <source>
        <dbReference type="ARBA" id="ARBA00022801"/>
    </source>
</evidence>
<dbReference type="InterPro" id="IPR006433">
    <property type="entry name" value="Prohead_protease"/>
</dbReference>
<keyword evidence="3" id="KW-0378">Hydrolase</keyword>
<keyword evidence="2" id="KW-0645">Protease</keyword>
<sequence length="173" mass="18778">MGVHIAQDVTPDGTFSGYASLFEVPDLGGDIIQRGAFAASLGRRGAGRVRMLWQHDAAQPLGQWLDIREDARGLRVRGKLNLAVQRARELQALMAQKAVDGLSIGFHAVRASRDGRNGLRRLLHVDLWEISLVTFPMQPAARVMDTRGDRALEQGLLASIRRMSGALQGAASG</sequence>
<reference evidence="5 6" key="1">
    <citation type="submission" date="2019-03" db="EMBL/GenBank/DDBJ databases">
        <title>Genomic Encyclopedia of Type Strains, Phase IV (KMG-IV): sequencing the most valuable type-strain genomes for metagenomic binning, comparative biology and taxonomic classification.</title>
        <authorList>
            <person name="Goeker M."/>
        </authorList>
    </citation>
    <scope>NUCLEOTIDE SEQUENCE [LARGE SCALE GENOMIC DNA]</scope>
    <source>
        <strain evidence="5 6">DSM 22958</strain>
    </source>
</reference>
<feature type="domain" description="Prohead serine protease" evidence="4">
    <location>
        <begin position="12"/>
        <end position="144"/>
    </location>
</feature>
<comment type="caution">
    <text evidence="5">The sequence shown here is derived from an EMBL/GenBank/DDBJ whole genome shotgun (WGS) entry which is preliminary data.</text>
</comment>
<keyword evidence="1" id="KW-1188">Viral release from host cell</keyword>
<organism evidence="5 6">
    <name type="scientific">Camelimonas lactis</name>
    <dbReference type="NCBI Taxonomy" id="659006"/>
    <lineage>
        <taxon>Bacteria</taxon>
        <taxon>Pseudomonadati</taxon>
        <taxon>Pseudomonadota</taxon>
        <taxon>Alphaproteobacteria</taxon>
        <taxon>Hyphomicrobiales</taxon>
        <taxon>Chelatococcaceae</taxon>
        <taxon>Camelimonas</taxon>
    </lineage>
</organism>
<dbReference type="InterPro" id="IPR054613">
    <property type="entry name" value="Peptidase_S78_dom"/>
</dbReference>
<protein>
    <recommendedName>
        <fullName evidence="4">Prohead serine protease domain-containing protein</fullName>
    </recommendedName>
</protein>
<dbReference type="GO" id="GO:0008233">
    <property type="term" value="F:peptidase activity"/>
    <property type="evidence" value="ECO:0007669"/>
    <property type="project" value="UniProtKB-KW"/>
</dbReference>
<dbReference type="OrthoDB" id="9804926at2"/>
<keyword evidence="6" id="KW-1185">Reference proteome</keyword>
<dbReference type="SUPFAM" id="SSF50789">
    <property type="entry name" value="Herpes virus serine proteinase, assemblin"/>
    <property type="match status" value="1"/>
</dbReference>
<dbReference type="Pfam" id="PF04586">
    <property type="entry name" value="Peptidase_S78"/>
    <property type="match status" value="1"/>
</dbReference>
<dbReference type="NCBIfam" id="TIGR01543">
    <property type="entry name" value="proheadase_HK97"/>
    <property type="match status" value="1"/>
</dbReference>
<dbReference type="Proteomes" id="UP000294881">
    <property type="component" value="Unassembled WGS sequence"/>
</dbReference>
<evidence type="ECO:0000313" key="5">
    <source>
        <dbReference type="EMBL" id="TCO14121.1"/>
    </source>
</evidence>
<dbReference type="RefSeq" id="WP_132004857.1">
    <property type="nucleotide sequence ID" value="NZ_JBHUNN010000002.1"/>
</dbReference>
<name>A0A4R2GTZ4_9HYPH</name>